<keyword evidence="1" id="KW-0472">Membrane</keyword>
<comment type="caution">
    <text evidence="3">The sequence shown here is derived from an EMBL/GenBank/DDBJ whole genome shotgun (WGS) entry which is preliminary data.</text>
</comment>
<evidence type="ECO:0000256" key="1">
    <source>
        <dbReference type="SAM" id="Phobius"/>
    </source>
</evidence>
<evidence type="ECO:0000259" key="2">
    <source>
        <dbReference type="Pfam" id="PF20153"/>
    </source>
</evidence>
<evidence type="ECO:0000313" key="3">
    <source>
        <dbReference type="EMBL" id="KAF9469699.1"/>
    </source>
</evidence>
<keyword evidence="4" id="KW-1185">Reference proteome</keyword>
<keyword evidence="1" id="KW-1133">Transmembrane helix</keyword>
<dbReference type="Proteomes" id="UP000807353">
    <property type="component" value="Unassembled WGS sequence"/>
</dbReference>
<dbReference type="EMBL" id="MU150229">
    <property type="protein sequence ID" value="KAF9469699.1"/>
    <property type="molecule type" value="Genomic_DNA"/>
</dbReference>
<keyword evidence="1" id="KW-0812">Transmembrane</keyword>
<accession>A0A9P5YI44</accession>
<feature type="transmembrane region" description="Helical" evidence="1">
    <location>
        <begin position="213"/>
        <end position="238"/>
    </location>
</feature>
<gene>
    <name evidence="3" type="ORF">BDZ94DRAFT_1328504</name>
</gene>
<dbReference type="AlphaFoldDB" id="A0A9P5YI44"/>
<protein>
    <recommendedName>
        <fullName evidence="2">DUF6535 domain-containing protein</fullName>
    </recommendedName>
</protein>
<feature type="transmembrane region" description="Helical" evidence="1">
    <location>
        <begin position="46"/>
        <end position="65"/>
    </location>
</feature>
<organism evidence="3 4">
    <name type="scientific">Collybia nuda</name>
    <dbReference type="NCBI Taxonomy" id="64659"/>
    <lineage>
        <taxon>Eukaryota</taxon>
        <taxon>Fungi</taxon>
        <taxon>Dikarya</taxon>
        <taxon>Basidiomycota</taxon>
        <taxon>Agaricomycotina</taxon>
        <taxon>Agaricomycetes</taxon>
        <taxon>Agaricomycetidae</taxon>
        <taxon>Agaricales</taxon>
        <taxon>Tricholomatineae</taxon>
        <taxon>Clitocybaceae</taxon>
        <taxon>Collybia</taxon>
    </lineage>
</organism>
<dbReference type="InterPro" id="IPR045338">
    <property type="entry name" value="DUF6535"/>
</dbReference>
<dbReference type="Pfam" id="PF20153">
    <property type="entry name" value="DUF6535"/>
    <property type="match status" value="1"/>
</dbReference>
<evidence type="ECO:0000313" key="4">
    <source>
        <dbReference type="Proteomes" id="UP000807353"/>
    </source>
</evidence>
<feature type="transmembrane region" description="Helical" evidence="1">
    <location>
        <begin position="127"/>
        <end position="145"/>
    </location>
</feature>
<name>A0A9P5YI44_9AGAR</name>
<dbReference type="OrthoDB" id="2995154at2759"/>
<feature type="transmembrane region" description="Helical" evidence="1">
    <location>
        <begin position="183"/>
        <end position="207"/>
    </location>
</feature>
<reference evidence="3" key="1">
    <citation type="submission" date="2020-11" db="EMBL/GenBank/DDBJ databases">
        <authorList>
            <consortium name="DOE Joint Genome Institute"/>
            <person name="Ahrendt S."/>
            <person name="Riley R."/>
            <person name="Andreopoulos W."/>
            <person name="Labutti K."/>
            <person name="Pangilinan J."/>
            <person name="Ruiz-Duenas F.J."/>
            <person name="Barrasa J.M."/>
            <person name="Sanchez-Garcia M."/>
            <person name="Camarero S."/>
            <person name="Miyauchi S."/>
            <person name="Serrano A."/>
            <person name="Linde D."/>
            <person name="Babiker R."/>
            <person name="Drula E."/>
            <person name="Ayuso-Fernandez I."/>
            <person name="Pacheco R."/>
            <person name="Padilla G."/>
            <person name="Ferreira P."/>
            <person name="Barriuso J."/>
            <person name="Kellner H."/>
            <person name="Castanera R."/>
            <person name="Alfaro M."/>
            <person name="Ramirez L."/>
            <person name="Pisabarro A.G."/>
            <person name="Kuo A."/>
            <person name="Tritt A."/>
            <person name="Lipzen A."/>
            <person name="He G."/>
            <person name="Yan M."/>
            <person name="Ng V."/>
            <person name="Cullen D."/>
            <person name="Martin F."/>
            <person name="Rosso M.-N."/>
            <person name="Henrissat B."/>
            <person name="Hibbett D."/>
            <person name="Martinez A.T."/>
            <person name="Grigoriev I.V."/>
        </authorList>
    </citation>
    <scope>NUCLEOTIDE SEQUENCE</scope>
    <source>
        <strain evidence="3">CBS 247.69</strain>
    </source>
</reference>
<feature type="domain" description="DUF6535" evidence="2">
    <location>
        <begin position="24"/>
        <end position="207"/>
    </location>
</feature>
<proteinExistence type="predicted"/>
<sequence length="736" mass="82297">MSLTSAAPENTRSITHDDPSTKIWSSYISASRTHDRNLARNWKSDMDGMLIFAGLFSASVTAFIIESYKTLSPNNDEIMISLLAQISQQLTTISNASTPTNAIFAQSNLTIPEPFTPSTSSLVCNTLWFLSLGFSLACALSATLVEQWVRNYLQAIENRPTPHERARISAFLFKGLEKFKMAALVETIPLLLHISLLLFFAGLIEFLRPVNAAISNIVLGMLVSCAILYILATLIPIFRRNCPYRTPLSGVWWNIMKGLHLLRRPNLKFGGTMAIVGTMAEAREADAIEISPERDRRDLDAMIWTLKSLREDHEFEPFVEVIPKVVAGFDYSAKILLRKLLYHDDLSVKLSHRIPRLLVTCTGGILDTVLSQKRASTCLAAIWSLSMLSMHTDSSESGSGFFFLSHKTVRFDEYTLRDIKTVKRDVSAVADYAISAAAVIGRSLLDMYLDQVAEKEQQLMALMDRGEPRGAMNDYNRSNLDEWNPDRSSVHRLKRLYLAIQILEQHLVTAGGELSSPHPFVIISTIHLEMERLMFTLAHPAKETLNVAGDVFEALHKIRAVLHQVAYCLTLEYVGSILSNHTLPYEAFITIRRLLLAIDFQFSFTLDSQQQFVAYLDDALDLDKAGGPHIPQSIINVILGLTRGVNDPTCLMKAKNIITRSMKFFSNTDEAEKILSMLNDAVPLPLTSTLDLFSSHMYSNIKLDRPPKLSEMHASAAVTAVTGVPILQPQRQYENA</sequence>